<sequence length="381" mass="43837">MFSPYRYKTAFGGRGSAKSWTFARTLLIKAQQLPLRILCARELQNSIKDSVHRLLVDQIEEMGMNDGFDVLTTEIRSKTGALFLFEGLKHNVTRIRSMEGLNIVWVEEAEKVSSRSWEVLIPTMRMKGSEIWASFNPDDENDPTYQRLIVNPPPRSLVMNVGWRDNPWLPQELIDEKDYLYRVDPDAADHVWGGEFRSLSDAQVLSGKWRVEAFEPQKDWNGPYYGADWGFSVDPTAIIKSWIHGNTLYIEREAHRVGVEIDDLPAFFDEVPGIKTHVVRADNARPELISHMKRKGYNVVAADKWPGSVEDGITFLRSFEAIVINPQCTHIAQEAKLWRYKVDRLTDDVLPILKDGNEHGWDSVRYSLQPLIKKQPSWRPV</sequence>
<dbReference type="InterPro" id="IPR006437">
    <property type="entry name" value="Phage_terminase_lsu"/>
</dbReference>
<dbReference type="AlphaFoldDB" id="A0A0F9PT15"/>
<name>A0A0F9PT15_9ZZZZ</name>
<evidence type="ECO:0000259" key="2">
    <source>
        <dbReference type="Pfam" id="PF17288"/>
    </source>
</evidence>
<dbReference type="PANTHER" id="PTHR39184:SF1">
    <property type="entry name" value="PBSX PHAGE TERMINASE LARGE SUBUNIT"/>
    <property type="match status" value="1"/>
</dbReference>
<dbReference type="InterPro" id="IPR052380">
    <property type="entry name" value="Viral_DNA_packaging_terminase"/>
</dbReference>
<dbReference type="EMBL" id="LAZR01002081">
    <property type="protein sequence ID" value="KKN34830.1"/>
    <property type="molecule type" value="Genomic_DNA"/>
</dbReference>
<evidence type="ECO:0000313" key="3">
    <source>
        <dbReference type="EMBL" id="KKN34830.1"/>
    </source>
</evidence>
<feature type="domain" description="Phage terminase large subunit C-terminal" evidence="2">
    <location>
        <begin position="228"/>
        <end position="369"/>
    </location>
</feature>
<feature type="domain" description="Phage terminase large subunit N-terminal" evidence="1">
    <location>
        <begin position="6"/>
        <end position="195"/>
    </location>
</feature>
<evidence type="ECO:0000259" key="1">
    <source>
        <dbReference type="Pfam" id="PF04466"/>
    </source>
</evidence>
<dbReference type="InterPro" id="IPR035413">
    <property type="entry name" value="Terminase_L_C"/>
</dbReference>
<accession>A0A0F9PT15</accession>
<evidence type="ECO:0008006" key="4">
    <source>
        <dbReference type="Google" id="ProtNLM"/>
    </source>
</evidence>
<dbReference type="InterPro" id="IPR035412">
    <property type="entry name" value="Terminase_L_N"/>
</dbReference>
<proteinExistence type="predicted"/>
<dbReference type="Pfam" id="PF17288">
    <property type="entry name" value="Terminase_3C"/>
    <property type="match status" value="1"/>
</dbReference>
<reference evidence="3" key="1">
    <citation type="journal article" date="2015" name="Nature">
        <title>Complex archaea that bridge the gap between prokaryotes and eukaryotes.</title>
        <authorList>
            <person name="Spang A."/>
            <person name="Saw J.H."/>
            <person name="Jorgensen S.L."/>
            <person name="Zaremba-Niedzwiedzka K."/>
            <person name="Martijn J."/>
            <person name="Lind A.E."/>
            <person name="van Eijk R."/>
            <person name="Schleper C."/>
            <person name="Guy L."/>
            <person name="Ettema T.J."/>
        </authorList>
    </citation>
    <scope>NUCLEOTIDE SEQUENCE</scope>
</reference>
<organism evidence="3">
    <name type="scientific">marine sediment metagenome</name>
    <dbReference type="NCBI Taxonomy" id="412755"/>
    <lineage>
        <taxon>unclassified sequences</taxon>
        <taxon>metagenomes</taxon>
        <taxon>ecological metagenomes</taxon>
    </lineage>
</organism>
<protein>
    <recommendedName>
        <fullName evidence="4">Phage terminase large subunit N-terminal domain-containing protein</fullName>
    </recommendedName>
</protein>
<dbReference type="PANTHER" id="PTHR39184">
    <property type="match status" value="1"/>
</dbReference>
<gene>
    <name evidence="3" type="ORF">LCGC14_0789710</name>
</gene>
<dbReference type="InterPro" id="IPR027417">
    <property type="entry name" value="P-loop_NTPase"/>
</dbReference>
<dbReference type="NCBIfam" id="TIGR01547">
    <property type="entry name" value="phage_term_2"/>
    <property type="match status" value="1"/>
</dbReference>
<dbReference type="Gene3D" id="3.40.50.300">
    <property type="entry name" value="P-loop containing nucleotide triphosphate hydrolases"/>
    <property type="match status" value="1"/>
</dbReference>
<dbReference type="Gene3D" id="3.30.420.280">
    <property type="match status" value="1"/>
</dbReference>
<comment type="caution">
    <text evidence="3">The sequence shown here is derived from an EMBL/GenBank/DDBJ whole genome shotgun (WGS) entry which is preliminary data.</text>
</comment>
<dbReference type="Pfam" id="PF04466">
    <property type="entry name" value="Terminase_3"/>
    <property type="match status" value="1"/>
</dbReference>